<proteinExistence type="predicted"/>
<gene>
    <name evidence="1" type="ORF">LOK49_LG12G01337</name>
</gene>
<reference evidence="1 2" key="1">
    <citation type="journal article" date="2022" name="Plant J.">
        <title>Chromosome-level genome of Camellia lanceoleosa provides a valuable resource for understanding genome evolution and self-incompatibility.</title>
        <authorList>
            <person name="Gong W."/>
            <person name="Xiao S."/>
            <person name="Wang L."/>
            <person name="Liao Z."/>
            <person name="Chang Y."/>
            <person name="Mo W."/>
            <person name="Hu G."/>
            <person name="Li W."/>
            <person name="Zhao G."/>
            <person name="Zhu H."/>
            <person name="Hu X."/>
            <person name="Ji K."/>
            <person name="Xiang X."/>
            <person name="Song Q."/>
            <person name="Yuan D."/>
            <person name="Jin S."/>
            <person name="Zhang L."/>
        </authorList>
    </citation>
    <scope>NUCLEOTIDE SEQUENCE [LARGE SCALE GENOMIC DNA]</scope>
    <source>
        <strain evidence="1">SQ_2022a</strain>
    </source>
</reference>
<comment type="caution">
    <text evidence="1">The sequence shown here is derived from an EMBL/GenBank/DDBJ whole genome shotgun (WGS) entry which is preliminary data.</text>
</comment>
<organism evidence="1 2">
    <name type="scientific">Camellia lanceoleosa</name>
    <dbReference type="NCBI Taxonomy" id="1840588"/>
    <lineage>
        <taxon>Eukaryota</taxon>
        <taxon>Viridiplantae</taxon>
        <taxon>Streptophyta</taxon>
        <taxon>Embryophyta</taxon>
        <taxon>Tracheophyta</taxon>
        <taxon>Spermatophyta</taxon>
        <taxon>Magnoliopsida</taxon>
        <taxon>eudicotyledons</taxon>
        <taxon>Gunneridae</taxon>
        <taxon>Pentapetalae</taxon>
        <taxon>asterids</taxon>
        <taxon>Ericales</taxon>
        <taxon>Theaceae</taxon>
        <taxon>Camellia</taxon>
    </lineage>
</organism>
<dbReference type="Proteomes" id="UP001060215">
    <property type="component" value="Chromosome 13"/>
</dbReference>
<sequence length="335" mass="37681">MKHGERGFIDSSTICLQWFLYCSLAENGSNPTMAIAATTAGDQQLQQTTNVTEKEKEKEKEKETSIASNDNDNDNDIGNGSGKESPYLHEESDLPESLEHNLPDCPFASPKADVDFFDDKICLELSEATQMVKNLIELDVNTEIYPLHDGEKFMIVLASTLNLDGTLDSGYFTQVDKFGKELVKHPEKSLPSLFVTINGLFSKLEASIGHFHTVCQSDSSVDGSYSFPLMFEKFPEVNQEGSQWTDCEIRDAINLIYENLHKLDFYLNVITLEGLISQEKFEKSQAYSLDKSHFHFVHEFVTILMDSAILFFGGIAFVVEDIRRLPCVHGSQCKE</sequence>
<accession>A0ACC0FR64</accession>
<protein>
    <submittedName>
        <fullName evidence="1">Uncharacterized protein</fullName>
    </submittedName>
</protein>
<dbReference type="EMBL" id="CM045770">
    <property type="protein sequence ID" value="KAI7991272.1"/>
    <property type="molecule type" value="Genomic_DNA"/>
</dbReference>
<name>A0ACC0FR64_9ERIC</name>
<keyword evidence="2" id="KW-1185">Reference proteome</keyword>
<evidence type="ECO:0000313" key="1">
    <source>
        <dbReference type="EMBL" id="KAI7991272.1"/>
    </source>
</evidence>
<evidence type="ECO:0000313" key="2">
    <source>
        <dbReference type="Proteomes" id="UP001060215"/>
    </source>
</evidence>